<dbReference type="Proteomes" id="UP000008466">
    <property type="component" value="Chromosome"/>
</dbReference>
<dbReference type="KEGG" id="sbu:SpiBuddy_2014"/>
<evidence type="ECO:0000256" key="1">
    <source>
        <dbReference type="SAM" id="Phobius"/>
    </source>
</evidence>
<feature type="transmembrane region" description="Helical" evidence="1">
    <location>
        <begin position="135"/>
        <end position="155"/>
    </location>
</feature>
<feature type="transmembrane region" description="Helical" evidence="1">
    <location>
        <begin position="87"/>
        <end position="104"/>
    </location>
</feature>
<protein>
    <recommendedName>
        <fullName evidence="4">Zinc-ribbon domain-containing protein</fullName>
    </recommendedName>
</protein>
<keyword evidence="1" id="KW-0812">Transmembrane</keyword>
<feature type="transmembrane region" description="Helical" evidence="1">
    <location>
        <begin position="260"/>
        <end position="280"/>
    </location>
</feature>
<keyword evidence="1" id="KW-0472">Membrane</keyword>
<accession>F0RTW5</accession>
<organism evidence="2 3">
    <name type="scientific">Sphaerochaeta globosa (strain ATCC BAA-1886 / DSM 22777 / Buddy)</name>
    <name type="common">Spirochaeta sp. (strain Buddy)</name>
    <dbReference type="NCBI Taxonomy" id="158189"/>
    <lineage>
        <taxon>Bacteria</taxon>
        <taxon>Pseudomonadati</taxon>
        <taxon>Spirochaetota</taxon>
        <taxon>Spirochaetia</taxon>
        <taxon>Spirochaetales</taxon>
        <taxon>Sphaerochaetaceae</taxon>
        <taxon>Sphaerochaeta</taxon>
    </lineage>
</organism>
<evidence type="ECO:0008006" key="4">
    <source>
        <dbReference type="Google" id="ProtNLM"/>
    </source>
</evidence>
<keyword evidence="3" id="KW-1185">Reference proteome</keyword>
<dbReference type="EMBL" id="CP002541">
    <property type="protein sequence ID" value="ADY13836.1"/>
    <property type="molecule type" value="Genomic_DNA"/>
</dbReference>
<dbReference type="AlphaFoldDB" id="F0RTW5"/>
<dbReference type="OrthoDB" id="80070at2"/>
<dbReference type="HOGENOM" id="CLU_943031_0_0_12"/>
<evidence type="ECO:0000313" key="2">
    <source>
        <dbReference type="EMBL" id="ADY13836.1"/>
    </source>
</evidence>
<reference evidence="3" key="1">
    <citation type="submission" date="2011-02" db="EMBL/GenBank/DDBJ databases">
        <title>Complete sequence of Spirochaeta sp. Buddy.</title>
        <authorList>
            <person name="Lucas S."/>
            <person name="Copeland A."/>
            <person name="Lapidus A."/>
            <person name="Cheng J.-F."/>
            <person name="Goodwin L."/>
            <person name="Pitluck S."/>
            <person name="Zeytun A."/>
            <person name="Detter J.C."/>
            <person name="Han C."/>
            <person name="Tapia R."/>
            <person name="Land M."/>
            <person name="Hauser L."/>
            <person name="Kyrpides N."/>
            <person name="Ivanova N."/>
            <person name="Mikhailova N."/>
            <person name="Pagani I."/>
            <person name="Ritalahti K.M."/>
            <person name="Loeffler F.E."/>
            <person name="Woyke T."/>
        </authorList>
    </citation>
    <scope>NUCLEOTIDE SEQUENCE [LARGE SCALE GENOMIC DNA]</scope>
    <source>
        <strain evidence="3">ATCC BAA-1886 / DSM 22777 / Buddy</strain>
    </source>
</reference>
<evidence type="ECO:0000313" key="3">
    <source>
        <dbReference type="Proteomes" id="UP000008466"/>
    </source>
</evidence>
<feature type="transmembrane region" description="Helical" evidence="1">
    <location>
        <begin position="193"/>
        <end position="217"/>
    </location>
</feature>
<feature type="transmembrane region" description="Helical" evidence="1">
    <location>
        <begin position="229"/>
        <end position="248"/>
    </location>
</feature>
<feature type="transmembrane region" description="Helical" evidence="1">
    <location>
        <begin position="167"/>
        <end position="187"/>
    </location>
</feature>
<dbReference type="RefSeq" id="WP_013607685.1">
    <property type="nucleotide sequence ID" value="NC_015152.1"/>
</dbReference>
<proteinExistence type="predicted"/>
<name>F0RTW5_SPHGB</name>
<feature type="transmembrane region" description="Helical" evidence="1">
    <location>
        <begin position="59"/>
        <end position="81"/>
    </location>
</feature>
<feature type="transmembrane region" description="Helical" evidence="1">
    <location>
        <begin position="111"/>
        <end position="129"/>
    </location>
</feature>
<dbReference type="STRING" id="158189.SpiBuddy_2014"/>
<gene>
    <name evidence="2" type="ordered locus">SpiBuddy_2014</name>
</gene>
<keyword evidence="1" id="KW-1133">Transmembrane helix</keyword>
<sequence>MAYCIRCGVKLAEGSKACPLCQTPVQLPPDMEEGKAQPLFAQNLPPRGMGGVNKTRKGVIELILSLFVISELTVFLSMWLSGNGSQSFIPVFSIAMASLSLILAFSVKSSYTVQATIQCILISIFLFGLDAADLSLFWSLIASPAIGVCWLFFVYPFTRKAIAKPKTAAAICLLGSLVYLACINLVVNHSLTWFVPVTLPVSATLLALVALFALWFTKRKNKRIPLADIVLATLVIVFVTIASLDYFLTGYQLGAFGLRWSTSLLSASMVILLFLISVSVSRRVRRFFTSHNRHS</sequence>